<dbReference type="Gene3D" id="2.30.130.60">
    <property type="match status" value="1"/>
</dbReference>
<evidence type="ECO:0000256" key="1">
    <source>
        <dbReference type="ARBA" id="ARBA00022490"/>
    </source>
</evidence>
<dbReference type="RefSeq" id="WP_104710522.1">
    <property type="nucleotide sequence ID" value="NZ_PTRA01000001.1"/>
</dbReference>
<feature type="binding site" evidence="6">
    <location>
        <position position="157"/>
    </location>
    <ligand>
        <name>S-adenosyl-L-methionine</name>
        <dbReference type="ChEBI" id="CHEBI:59789"/>
    </ligand>
</feature>
<dbReference type="PANTHER" id="PTHR22807:SF30">
    <property type="entry name" value="28S RRNA (CYTOSINE(4447)-C(5))-METHYLTRANSFERASE-RELATED"/>
    <property type="match status" value="1"/>
</dbReference>
<feature type="binding site" evidence="6">
    <location>
        <position position="174"/>
    </location>
    <ligand>
        <name>S-adenosyl-L-methionine</name>
        <dbReference type="ChEBI" id="CHEBI:59789"/>
    </ligand>
</feature>
<dbReference type="GO" id="GO:0008173">
    <property type="term" value="F:RNA methyltransferase activity"/>
    <property type="evidence" value="ECO:0007669"/>
    <property type="project" value="InterPro"/>
</dbReference>
<comment type="caution">
    <text evidence="8">The sequence shown here is derived from an EMBL/GenBank/DDBJ whole genome shotgun (WGS) entry which is preliminary data.</text>
</comment>
<organism evidence="8 9">
    <name type="scientific">Siphonobacter curvatus</name>
    <dbReference type="NCBI Taxonomy" id="2094562"/>
    <lineage>
        <taxon>Bacteria</taxon>
        <taxon>Pseudomonadati</taxon>
        <taxon>Bacteroidota</taxon>
        <taxon>Cytophagia</taxon>
        <taxon>Cytophagales</taxon>
        <taxon>Cytophagaceae</taxon>
        <taxon>Siphonobacter</taxon>
    </lineage>
</organism>
<accession>A0A2S7IN94</accession>
<evidence type="ECO:0000256" key="3">
    <source>
        <dbReference type="ARBA" id="ARBA00022679"/>
    </source>
</evidence>
<dbReference type="InterPro" id="IPR001678">
    <property type="entry name" value="MeTrfase_RsmB-F_NOP2_dom"/>
</dbReference>
<feature type="binding site" evidence="6">
    <location>
        <position position="130"/>
    </location>
    <ligand>
        <name>S-adenosyl-L-methionine</name>
        <dbReference type="ChEBI" id="CHEBI:59789"/>
    </ligand>
</feature>
<evidence type="ECO:0000256" key="2">
    <source>
        <dbReference type="ARBA" id="ARBA00022603"/>
    </source>
</evidence>
<dbReference type="GO" id="GO:0003723">
    <property type="term" value="F:RNA binding"/>
    <property type="evidence" value="ECO:0007669"/>
    <property type="project" value="UniProtKB-UniRule"/>
</dbReference>
<protein>
    <submittedName>
        <fullName evidence="8">RNA methyltransferase</fullName>
    </submittedName>
</protein>
<proteinExistence type="inferred from homology"/>
<dbReference type="InterPro" id="IPR031341">
    <property type="entry name" value="Methyltr_RsmF_N"/>
</dbReference>
<dbReference type="Pfam" id="PF13636">
    <property type="entry name" value="Methyltranf_PUA"/>
    <property type="match status" value="1"/>
</dbReference>
<evidence type="ECO:0000313" key="8">
    <source>
        <dbReference type="EMBL" id="PQA59202.1"/>
    </source>
</evidence>
<dbReference type="Gene3D" id="3.40.50.150">
    <property type="entry name" value="Vaccinia Virus protein VP39"/>
    <property type="match status" value="1"/>
</dbReference>
<keyword evidence="4 6" id="KW-0949">S-adenosyl-L-methionine</keyword>
<dbReference type="PRINTS" id="PR02008">
    <property type="entry name" value="RCMTFAMILY"/>
</dbReference>
<evidence type="ECO:0000256" key="4">
    <source>
        <dbReference type="ARBA" id="ARBA00022691"/>
    </source>
</evidence>
<gene>
    <name evidence="8" type="ORF">C5O19_05980</name>
</gene>
<dbReference type="AlphaFoldDB" id="A0A2S7IN94"/>
<dbReference type="InterPro" id="IPR027391">
    <property type="entry name" value="Nol1_Nop2_Fmu_2"/>
</dbReference>
<evidence type="ECO:0000259" key="7">
    <source>
        <dbReference type="PROSITE" id="PS51686"/>
    </source>
</evidence>
<dbReference type="OrthoDB" id="9810297at2"/>
<dbReference type="EMBL" id="PTRA01000001">
    <property type="protein sequence ID" value="PQA59202.1"/>
    <property type="molecule type" value="Genomic_DNA"/>
</dbReference>
<keyword evidence="9" id="KW-1185">Reference proteome</keyword>
<dbReference type="Proteomes" id="UP000239590">
    <property type="component" value="Unassembled WGS sequence"/>
</dbReference>
<dbReference type="PROSITE" id="PS51686">
    <property type="entry name" value="SAM_MT_RSMB_NOP"/>
    <property type="match status" value="1"/>
</dbReference>
<name>A0A2S7IN94_9BACT</name>
<sequence>MQLPDSLLSSLEEESGFNKKKFLEAHEKPAPVSIRINPVKKISPTDGATSVPWTDLGFYLPERPVFTLDPLFHAGTYYVQEASSMFLEAFFRQIMEEEPLRVLDLCAAPGGKSTLLSSLLSDDSLLVSNEVIRPRSGVLADNLTKWGRIHSFVTNNDPRDFQRLPGFFDIVVVDAPCSGSGLFRKDAAAITEWSEENVALCSQRQQRILADVWPTLREGGVLIYSTCSYSSEENEQVLDWLSSSFACTSIPFAGSYEGIVEVRTEQENYGYRFWPDRVEGEGFFIAAFQKTEDQEDYAFRNTSGGKNKNRRTETAAFTPWVDDLSLYAWVEKNGDYFLINPEHRPEFEAISQNLYLRKAGIRLGKLAGPDLIPDHELALSTVLSSDVPRLEVSREDALRFLKREDFAYETSQKGWHLVSYQGHGLGWVKVLPNRLNNYLPKDWRILMDIREN</sequence>
<keyword evidence="3 6" id="KW-0808">Transferase</keyword>
<dbReference type="PANTHER" id="PTHR22807">
    <property type="entry name" value="NOP2 YEAST -RELATED NOL1/NOP2/FMU SUN DOMAIN-CONTAINING"/>
    <property type="match status" value="1"/>
</dbReference>
<dbReference type="Gene3D" id="3.30.70.1170">
    <property type="entry name" value="Sun protein, domain 3"/>
    <property type="match status" value="1"/>
</dbReference>
<dbReference type="Pfam" id="PF17125">
    <property type="entry name" value="Methyltr_RsmF_N"/>
    <property type="match status" value="1"/>
</dbReference>
<evidence type="ECO:0000256" key="5">
    <source>
        <dbReference type="ARBA" id="ARBA00022884"/>
    </source>
</evidence>
<keyword evidence="2 6" id="KW-0489">Methyltransferase</keyword>
<feature type="domain" description="SAM-dependent MTase RsmB/NOP-type" evidence="7">
    <location>
        <begin position="1"/>
        <end position="291"/>
    </location>
</feature>
<feature type="binding site" evidence="6">
    <location>
        <begin position="106"/>
        <end position="112"/>
    </location>
    <ligand>
        <name>S-adenosyl-L-methionine</name>
        <dbReference type="ChEBI" id="CHEBI:59789"/>
    </ligand>
</feature>
<dbReference type="GO" id="GO:0001510">
    <property type="term" value="P:RNA methylation"/>
    <property type="evidence" value="ECO:0007669"/>
    <property type="project" value="InterPro"/>
</dbReference>
<dbReference type="Pfam" id="PF01189">
    <property type="entry name" value="Methyltr_RsmB-F"/>
    <property type="match status" value="1"/>
</dbReference>
<keyword evidence="5 6" id="KW-0694">RNA-binding</keyword>
<keyword evidence="1" id="KW-0963">Cytoplasm</keyword>
<dbReference type="InterPro" id="IPR023267">
    <property type="entry name" value="RCMT"/>
</dbReference>
<dbReference type="SUPFAM" id="SSF53335">
    <property type="entry name" value="S-adenosyl-L-methionine-dependent methyltransferases"/>
    <property type="match status" value="1"/>
</dbReference>
<evidence type="ECO:0000313" key="9">
    <source>
        <dbReference type="Proteomes" id="UP000239590"/>
    </source>
</evidence>
<dbReference type="InterPro" id="IPR029063">
    <property type="entry name" value="SAM-dependent_MTases_sf"/>
</dbReference>
<feature type="active site" description="Nucleophile" evidence="6">
    <location>
        <position position="227"/>
    </location>
</feature>
<comment type="similarity">
    <text evidence="6">Belongs to the class I-like SAM-binding methyltransferase superfamily. RsmB/NOP family.</text>
</comment>
<evidence type="ECO:0000256" key="6">
    <source>
        <dbReference type="PROSITE-ProRule" id="PRU01023"/>
    </source>
</evidence>
<reference evidence="9" key="1">
    <citation type="submission" date="2018-02" db="EMBL/GenBank/DDBJ databases">
        <title>Genome sequencing of Solimonas sp. HR-BB.</title>
        <authorList>
            <person name="Lee Y."/>
            <person name="Jeon C.O."/>
        </authorList>
    </citation>
    <scope>NUCLEOTIDE SEQUENCE [LARGE SCALE GENOMIC DNA]</scope>
    <source>
        <strain evidence="9">HR-U</strain>
    </source>
</reference>
<dbReference type="InterPro" id="IPR049560">
    <property type="entry name" value="MeTrfase_RsmB-F_NOP2_cat"/>
</dbReference>